<name>A0A6A6PV08_9PEZI</name>
<dbReference type="GeneID" id="54470627"/>
<evidence type="ECO:0000256" key="1">
    <source>
        <dbReference type="SAM" id="MobiDB-lite"/>
    </source>
</evidence>
<keyword evidence="2" id="KW-1133">Transmembrane helix</keyword>
<organism evidence="3 4">
    <name type="scientific">Neohortaea acidophila</name>
    <dbReference type="NCBI Taxonomy" id="245834"/>
    <lineage>
        <taxon>Eukaryota</taxon>
        <taxon>Fungi</taxon>
        <taxon>Dikarya</taxon>
        <taxon>Ascomycota</taxon>
        <taxon>Pezizomycotina</taxon>
        <taxon>Dothideomycetes</taxon>
        <taxon>Dothideomycetidae</taxon>
        <taxon>Mycosphaerellales</taxon>
        <taxon>Teratosphaeriaceae</taxon>
        <taxon>Neohortaea</taxon>
    </lineage>
</organism>
<feature type="region of interest" description="Disordered" evidence="1">
    <location>
        <begin position="1"/>
        <end position="25"/>
    </location>
</feature>
<feature type="region of interest" description="Disordered" evidence="1">
    <location>
        <begin position="155"/>
        <end position="199"/>
    </location>
</feature>
<dbReference type="EMBL" id="MU001635">
    <property type="protein sequence ID" value="KAF2483606.1"/>
    <property type="molecule type" value="Genomic_DNA"/>
</dbReference>
<feature type="compositionally biased region" description="Acidic residues" evidence="1">
    <location>
        <begin position="158"/>
        <end position="167"/>
    </location>
</feature>
<evidence type="ECO:0000256" key="2">
    <source>
        <dbReference type="SAM" id="Phobius"/>
    </source>
</evidence>
<proteinExistence type="predicted"/>
<feature type="region of interest" description="Disordered" evidence="1">
    <location>
        <begin position="285"/>
        <end position="314"/>
    </location>
</feature>
<feature type="compositionally biased region" description="Low complexity" evidence="1">
    <location>
        <begin position="15"/>
        <end position="25"/>
    </location>
</feature>
<accession>A0A6A6PV08</accession>
<reference evidence="3" key="1">
    <citation type="journal article" date="2020" name="Stud. Mycol.">
        <title>101 Dothideomycetes genomes: a test case for predicting lifestyles and emergence of pathogens.</title>
        <authorList>
            <person name="Haridas S."/>
            <person name="Albert R."/>
            <person name="Binder M."/>
            <person name="Bloem J."/>
            <person name="Labutti K."/>
            <person name="Salamov A."/>
            <person name="Andreopoulos B."/>
            <person name="Baker S."/>
            <person name="Barry K."/>
            <person name="Bills G."/>
            <person name="Bluhm B."/>
            <person name="Cannon C."/>
            <person name="Castanera R."/>
            <person name="Culley D."/>
            <person name="Daum C."/>
            <person name="Ezra D."/>
            <person name="Gonzalez J."/>
            <person name="Henrissat B."/>
            <person name="Kuo A."/>
            <person name="Liang C."/>
            <person name="Lipzen A."/>
            <person name="Lutzoni F."/>
            <person name="Magnuson J."/>
            <person name="Mondo S."/>
            <person name="Nolan M."/>
            <person name="Ohm R."/>
            <person name="Pangilinan J."/>
            <person name="Park H.-J."/>
            <person name="Ramirez L."/>
            <person name="Alfaro M."/>
            <person name="Sun H."/>
            <person name="Tritt A."/>
            <person name="Yoshinaga Y."/>
            <person name="Zwiers L.-H."/>
            <person name="Turgeon B."/>
            <person name="Goodwin S."/>
            <person name="Spatafora J."/>
            <person name="Crous P."/>
            <person name="Grigoriev I."/>
        </authorList>
    </citation>
    <scope>NUCLEOTIDE SEQUENCE</scope>
    <source>
        <strain evidence="3">CBS 113389</strain>
    </source>
</reference>
<dbReference type="RefSeq" id="XP_033590176.1">
    <property type="nucleotide sequence ID" value="XM_033729625.1"/>
</dbReference>
<keyword evidence="4" id="KW-1185">Reference proteome</keyword>
<dbReference type="AlphaFoldDB" id="A0A6A6PV08"/>
<keyword evidence="2" id="KW-0812">Transmembrane</keyword>
<protein>
    <recommendedName>
        <fullName evidence="5">Transmembrane protein</fullName>
    </recommendedName>
</protein>
<dbReference type="Proteomes" id="UP000799767">
    <property type="component" value="Unassembled WGS sequence"/>
</dbReference>
<dbReference type="OrthoDB" id="3646367at2759"/>
<feature type="transmembrane region" description="Helical" evidence="2">
    <location>
        <begin position="108"/>
        <end position="136"/>
    </location>
</feature>
<gene>
    <name evidence="3" type="ORF">BDY17DRAFT_151045</name>
</gene>
<evidence type="ECO:0008006" key="5">
    <source>
        <dbReference type="Google" id="ProtNLM"/>
    </source>
</evidence>
<sequence>MKPSTMDSLNPIDHPAFSPSWPSTATTAPITASRVADETSVTGASSLLKHSQHDITTLTQGVQPTNEMSTNVFTTPASSPTSTATTAPTHDQHAKLKLGADLPQLPGWIAGMLTGIFSFLFVVAFMLLLAQIWPSFDFFGRANRRRYRTGEYARIEREEDSDEENEGGGDGAMSSTTGVRRSAVDGADTAEGRKQLRQRRPTLSIDTSGVYYGLGIAVHGESSAVKTKHVRKRVSYDADALRVKSGKEKGAAFTAPLPATRTIDEAGCGSAVAVEVESGLLSGCADEDGEGRTTSSSRAVSSAPAHHSAGMSSKGSAVLEKLNAGVYFVADRLSRTFYDAVEEPEEGLLLPVHNEERETALVAGGFVS</sequence>
<feature type="compositionally biased region" description="Low complexity" evidence="1">
    <location>
        <begin position="295"/>
        <end position="309"/>
    </location>
</feature>
<evidence type="ECO:0000313" key="3">
    <source>
        <dbReference type="EMBL" id="KAF2483606.1"/>
    </source>
</evidence>
<keyword evidence="2" id="KW-0472">Membrane</keyword>
<evidence type="ECO:0000313" key="4">
    <source>
        <dbReference type="Proteomes" id="UP000799767"/>
    </source>
</evidence>